<dbReference type="InterPro" id="IPR036249">
    <property type="entry name" value="Thioredoxin-like_sf"/>
</dbReference>
<keyword evidence="3" id="KW-0560">Oxidoreductase</keyword>
<proteinExistence type="inferred from homology"/>
<dbReference type="Gene3D" id="3.40.30.10">
    <property type="entry name" value="Glutaredoxin"/>
    <property type="match status" value="1"/>
</dbReference>
<name>A0ABV6CD49_9GAMM</name>
<evidence type="ECO:0000313" key="4">
    <source>
        <dbReference type="Proteomes" id="UP001589758"/>
    </source>
</evidence>
<dbReference type="EMBL" id="JBHLXE010000109">
    <property type="protein sequence ID" value="MFC0180905.1"/>
    <property type="molecule type" value="Genomic_DNA"/>
</dbReference>
<dbReference type="Pfam" id="PF13098">
    <property type="entry name" value="Thioredoxin_2"/>
    <property type="match status" value="1"/>
</dbReference>
<dbReference type="CDD" id="cd03020">
    <property type="entry name" value="DsbA_DsbC_DsbG"/>
    <property type="match status" value="1"/>
</dbReference>
<organism evidence="3 4">
    <name type="scientific">Thorsellia kenyensis</name>
    <dbReference type="NCBI Taxonomy" id="1549888"/>
    <lineage>
        <taxon>Bacteria</taxon>
        <taxon>Pseudomonadati</taxon>
        <taxon>Pseudomonadota</taxon>
        <taxon>Gammaproteobacteria</taxon>
        <taxon>Enterobacterales</taxon>
        <taxon>Thorselliaceae</taxon>
        <taxon>Thorsellia</taxon>
    </lineage>
</organism>
<dbReference type="InterPro" id="IPR051470">
    <property type="entry name" value="Thiol:disulfide_interchange"/>
</dbReference>
<dbReference type="Proteomes" id="UP001589758">
    <property type="component" value="Unassembled WGS sequence"/>
</dbReference>
<comment type="similarity">
    <text evidence="1">Belongs to the thioredoxin family. DsbC subfamily.</text>
</comment>
<evidence type="ECO:0000313" key="3">
    <source>
        <dbReference type="EMBL" id="MFC0180905.1"/>
    </source>
</evidence>
<keyword evidence="1" id="KW-0732">Signal</keyword>
<dbReference type="InterPro" id="IPR009094">
    <property type="entry name" value="DiS-bond_isomerase_DsbC/G_N_sf"/>
</dbReference>
<comment type="function">
    <text evidence="1">Required for disulfide bond formation in some periplasmic proteins. Acts by transferring its disulfide bond to other proteins and is reduced in the process.</text>
</comment>
<feature type="signal peptide" evidence="1">
    <location>
        <begin position="1"/>
        <end position="25"/>
    </location>
</feature>
<dbReference type="InterPro" id="IPR033954">
    <property type="entry name" value="DiS-bond_Isoase_DsbC/G"/>
</dbReference>
<dbReference type="RefSeq" id="WP_385878173.1">
    <property type="nucleotide sequence ID" value="NZ_JBHLXE010000109.1"/>
</dbReference>
<comment type="caution">
    <text evidence="3">The sequence shown here is derived from an EMBL/GenBank/DDBJ whole genome shotgun (WGS) entry which is preliminary data.</text>
</comment>
<evidence type="ECO:0000256" key="1">
    <source>
        <dbReference type="RuleBase" id="RU364038"/>
    </source>
</evidence>
<feature type="chain" id="PRO_5044987793" description="Thiol:disulfide interchange protein" evidence="1">
    <location>
        <begin position="26"/>
        <end position="255"/>
    </location>
</feature>
<dbReference type="InterPro" id="IPR012336">
    <property type="entry name" value="Thioredoxin-like_fold"/>
</dbReference>
<keyword evidence="1" id="KW-0574">Periplasm</keyword>
<feature type="domain" description="Thioredoxin-like fold" evidence="2">
    <location>
        <begin position="120"/>
        <end position="242"/>
    </location>
</feature>
<dbReference type="SUPFAM" id="SSF52833">
    <property type="entry name" value="Thioredoxin-like"/>
    <property type="match status" value="1"/>
</dbReference>
<gene>
    <name evidence="3" type="primary">dsbG</name>
    <name evidence="3" type="ORF">ACFFIT_12565</name>
</gene>
<protein>
    <recommendedName>
        <fullName evidence="1">Thiol:disulfide interchange protein</fullName>
    </recommendedName>
</protein>
<dbReference type="NCBIfam" id="NF008657">
    <property type="entry name" value="PRK11657.1"/>
    <property type="match status" value="1"/>
</dbReference>
<keyword evidence="1" id="KW-0676">Redox-active center</keyword>
<dbReference type="PANTHER" id="PTHR35272">
    <property type="entry name" value="THIOL:DISULFIDE INTERCHANGE PROTEIN DSBC-RELATED"/>
    <property type="match status" value="1"/>
</dbReference>
<dbReference type="Gene3D" id="3.10.450.70">
    <property type="entry name" value="Disulphide bond isomerase, DsbC/G, N-terminal"/>
    <property type="match status" value="1"/>
</dbReference>
<keyword evidence="4" id="KW-1185">Reference proteome</keyword>
<evidence type="ECO:0000259" key="2">
    <source>
        <dbReference type="Pfam" id="PF13098"/>
    </source>
</evidence>
<comment type="subcellular location">
    <subcellularLocation>
        <location evidence="1">Periplasm</location>
    </subcellularLocation>
</comment>
<dbReference type="PANTHER" id="PTHR35272:SF4">
    <property type="entry name" value="THIOL:DISULFIDE INTERCHANGE PROTEIN DSBG"/>
    <property type="match status" value="1"/>
</dbReference>
<dbReference type="GO" id="GO:0016491">
    <property type="term" value="F:oxidoreductase activity"/>
    <property type="evidence" value="ECO:0007669"/>
    <property type="project" value="UniProtKB-KW"/>
</dbReference>
<sequence>MKFSKNTLRLLGLSLLGLTSHYTFATDYPEAIQHWQKEGVSIVSQFDAPNGMQGYTGMYEGVGITLYLLPDKQHVLWGELYDKEGKDLSAVALEKAIYAPMAAKLWERMESSQWIQDGDKNAKQIIYVFMDPNCPYCNEFWQAARPFVDSGKVQLRHIMVGILADDSSAKAAAILTAKSPAEMLKNYEASREKTVLDIPEKIDAKTLSTLESHLQIMDALGASATPAIYYLNKEGRLQQQLGMPDEKQMKVIMGE</sequence>
<accession>A0ABV6CD49</accession>
<reference evidence="3 4" key="1">
    <citation type="submission" date="2024-09" db="EMBL/GenBank/DDBJ databases">
        <authorList>
            <person name="Sun Q."/>
            <person name="Mori K."/>
        </authorList>
    </citation>
    <scope>NUCLEOTIDE SEQUENCE [LARGE SCALE GENOMIC DNA]</scope>
    <source>
        <strain evidence="3 4">CCM 8545</strain>
    </source>
</reference>
<dbReference type="SUPFAM" id="SSF54423">
    <property type="entry name" value="DsbC/DsbG N-terminal domain-like"/>
    <property type="match status" value="1"/>
</dbReference>